<dbReference type="STRING" id="564198.BST17_22055"/>
<name>A0A1W9YRV8_MYCBA</name>
<dbReference type="EMBL" id="MVHJ01000024">
    <property type="protein sequence ID" value="ORA02805.1"/>
    <property type="molecule type" value="Genomic_DNA"/>
</dbReference>
<gene>
    <name evidence="1" type="ORF">BST17_22055</name>
</gene>
<sequence>MFCMEMVIERGQARCPFCVAVADYRFVERDRTIVRYEVHCHSCGERYREKLGVAAMTTAPATVEPWVPAVAAEPGVPLADRLRAAVAAARERSAAVTATAAAAWQRRDVPPWVTGMLARAQRP</sequence>
<comment type="caution">
    <text evidence="1">The sequence shown here is derived from an EMBL/GenBank/DDBJ whole genome shotgun (WGS) entry which is preliminary data.</text>
</comment>
<keyword evidence="2" id="KW-1185">Reference proteome</keyword>
<protein>
    <submittedName>
        <fullName evidence="1">Uncharacterized protein</fullName>
    </submittedName>
</protein>
<evidence type="ECO:0000313" key="2">
    <source>
        <dbReference type="Proteomes" id="UP000192366"/>
    </source>
</evidence>
<dbReference type="Proteomes" id="UP000192366">
    <property type="component" value="Unassembled WGS sequence"/>
</dbReference>
<reference evidence="1 2" key="1">
    <citation type="submission" date="2017-02" db="EMBL/GenBank/DDBJ databases">
        <title>The new phylogeny of genus Mycobacterium.</title>
        <authorList>
            <person name="Tortoli E."/>
            <person name="Trovato A."/>
            <person name="Cirillo D.M."/>
        </authorList>
    </citation>
    <scope>NUCLEOTIDE SEQUENCE [LARGE SCALE GENOMIC DNA]</scope>
    <source>
        <strain evidence="1 2">DSM 45578</strain>
    </source>
</reference>
<dbReference type="AlphaFoldDB" id="A0A1W9YRV8"/>
<proteinExistence type="predicted"/>
<organism evidence="1 2">
    <name type="scientific">Mycolicibacterium bacteremicum</name>
    <name type="common">Mycobacterium bacteremicum</name>
    <dbReference type="NCBI Taxonomy" id="564198"/>
    <lineage>
        <taxon>Bacteria</taxon>
        <taxon>Bacillati</taxon>
        <taxon>Actinomycetota</taxon>
        <taxon>Actinomycetes</taxon>
        <taxon>Mycobacteriales</taxon>
        <taxon>Mycobacteriaceae</taxon>
        <taxon>Mycolicibacterium</taxon>
    </lineage>
</organism>
<accession>A0A1W9YRV8</accession>
<evidence type="ECO:0000313" key="1">
    <source>
        <dbReference type="EMBL" id="ORA02805.1"/>
    </source>
</evidence>